<dbReference type="InterPro" id="IPR003838">
    <property type="entry name" value="ABC3_permease_C"/>
</dbReference>
<dbReference type="RefSeq" id="WP_378232032.1">
    <property type="nucleotide sequence ID" value="NZ_JBHSLL010000063.1"/>
</dbReference>
<feature type="transmembrane region" description="Helical" evidence="7">
    <location>
        <begin position="12"/>
        <end position="30"/>
    </location>
</feature>
<feature type="transmembrane region" description="Helical" evidence="7">
    <location>
        <begin position="50"/>
        <end position="75"/>
    </location>
</feature>
<keyword evidence="6 7" id="KW-0472">Membrane</keyword>
<dbReference type="PANTHER" id="PTHR43738:SF1">
    <property type="entry name" value="HEMIN TRANSPORT SYSTEM PERMEASE PROTEIN HRTB-RELATED"/>
    <property type="match status" value="1"/>
</dbReference>
<evidence type="ECO:0000256" key="7">
    <source>
        <dbReference type="SAM" id="Phobius"/>
    </source>
</evidence>
<gene>
    <name evidence="9" type="ORF">ACFPLB_17375</name>
</gene>
<evidence type="ECO:0000259" key="8">
    <source>
        <dbReference type="Pfam" id="PF02687"/>
    </source>
</evidence>
<keyword evidence="5 7" id="KW-1133">Transmembrane helix</keyword>
<dbReference type="EMBL" id="JBHSLL010000063">
    <property type="protein sequence ID" value="MFC5387733.1"/>
    <property type="molecule type" value="Genomic_DNA"/>
</dbReference>
<evidence type="ECO:0000256" key="6">
    <source>
        <dbReference type="ARBA" id="ARBA00023136"/>
    </source>
</evidence>
<dbReference type="Proteomes" id="UP001596016">
    <property type="component" value="Unassembled WGS sequence"/>
</dbReference>
<dbReference type="PANTHER" id="PTHR43738">
    <property type="entry name" value="ABC TRANSPORTER, MEMBRANE PROTEIN"/>
    <property type="match status" value="1"/>
</dbReference>
<keyword evidence="2" id="KW-0813">Transport</keyword>
<evidence type="ECO:0000313" key="9">
    <source>
        <dbReference type="EMBL" id="MFC5387733.1"/>
    </source>
</evidence>
<sequence length="107" mass="11408">MAVNHVGINRHPRLIGVLVGIVIVFQVLSADVADHLREYATFKAMGYGQGFFLGVVVEEAIILGVLGFIAGWGILTLMAKVTTLPLFISFGMTSPSSSAPSCFRPCP</sequence>
<keyword evidence="4 7" id="KW-0812">Transmembrane</keyword>
<organism evidence="9 10">
    <name type="scientific">Aquamicrobium segne</name>
    <dbReference type="NCBI Taxonomy" id="469547"/>
    <lineage>
        <taxon>Bacteria</taxon>
        <taxon>Pseudomonadati</taxon>
        <taxon>Pseudomonadota</taxon>
        <taxon>Alphaproteobacteria</taxon>
        <taxon>Hyphomicrobiales</taxon>
        <taxon>Phyllobacteriaceae</taxon>
        <taxon>Aquamicrobium</taxon>
    </lineage>
</organism>
<evidence type="ECO:0000256" key="3">
    <source>
        <dbReference type="ARBA" id="ARBA00022475"/>
    </source>
</evidence>
<dbReference type="Pfam" id="PF02687">
    <property type="entry name" value="FtsX"/>
    <property type="match status" value="1"/>
</dbReference>
<keyword evidence="10" id="KW-1185">Reference proteome</keyword>
<protein>
    <submittedName>
        <fullName evidence="9">FtsX-like permease family protein</fullName>
    </submittedName>
</protein>
<evidence type="ECO:0000256" key="4">
    <source>
        <dbReference type="ARBA" id="ARBA00022692"/>
    </source>
</evidence>
<evidence type="ECO:0000256" key="2">
    <source>
        <dbReference type="ARBA" id="ARBA00022448"/>
    </source>
</evidence>
<dbReference type="InterPro" id="IPR051125">
    <property type="entry name" value="ABC-4/HrtB_transporter"/>
</dbReference>
<comment type="caution">
    <text evidence="9">The sequence shown here is derived from an EMBL/GenBank/DDBJ whole genome shotgun (WGS) entry which is preliminary data.</text>
</comment>
<accession>A0ABW0H4H7</accession>
<feature type="domain" description="ABC3 transporter permease C-terminal" evidence="8">
    <location>
        <begin position="15"/>
        <end position="91"/>
    </location>
</feature>
<proteinExistence type="predicted"/>
<evidence type="ECO:0000313" key="10">
    <source>
        <dbReference type="Proteomes" id="UP001596016"/>
    </source>
</evidence>
<evidence type="ECO:0000256" key="5">
    <source>
        <dbReference type="ARBA" id="ARBA00022989"/>
    </source>
</evidence>
<name>A0ABW0H4H7_9HYPH</name>
<reference evidence="10" key="1">
    <citation type="journal article" date="2019" name="Int. J. Syst. Evol. Microbiol.">
        <title>The Global Catalogue of Microorganisms (GCM) 10K type strain sequencing project: providing services to taxonomists for standard genome sequencing and annotation.</title>
        <authorList>
            <consortium name="The Broad Institute Genomics Platform"/>
            <consortium name="The Broad Institute Genome Sequencing Center for Infectious Disease"/>
            <person name="Wu L."/>
            <person name="Ma J."/>
        </authorList>
    </citation>
    <scope>NUCLEOTIDE SEQUENCE [LARGE SCALE GENOMIC DNA]</scope>
    <source>
        <strain evidence="10">CGMCC 4.1415</strain>
    </source>
</reference>
<keyword evidence="3" id="KW-1003">Cell membrane</keyword>
<evidence type="ECO:0000256" key="1">
    <source>
        <dbReference type="ARBA" id="ARBA00004651"/>
    </source>
</evidence>
<comment type="subcellular location">
    <subcellularLocation>
        <location evidence="1">Cell membrane</location>
        <topology evidence="1">Multi-pass membrane protein</topology>
    </subcellularLocation>
</comment>